<gene>
    <name evidence="1" type="ORF">BCR34DRAFT_308330</name>
</gene>
<accession>A0A1Y1ZQK3</accession>
<name>A0A1Y1ZQK3_9PLEO</name>
<protein>
    <submittedName>
        <fullName evidence="1">Uncharacterized protein</fullName>
    </submittedName>
</protein>
<reference evidence="1 2" key="1">
    <citation type="submission" date="2016-07" db="EMBL/GenBank/DDBJ databases">
        <title>Pervasive Adenine N6-methylation of Active Genes in Fungi.</title>
        <authorList>
            <consortium name="DOE Joint Genome Institute"/>
            <person name="Mondo S.J."/>
            <person name="Dannebaum R.O."/>
            <person name="Kuo R.C."/>
            <person name="Labutti K."/>
            <person name="Haridas S."/>
            <person name="Kuo A."/>
            <person name="Salamov A."/>
            <person name="Ahrendt S.R."/>
            <person name="Lipzen A."/>
            <person name="Sullivan W."/>
            <person name="Andreopoulos W.B."/>
            <person name="Clum A."/>
            <person name="Lindquist E."/>
            <person name="Daum C."/>
            <person name="Ramamoorthy G.K."/>
            <person name="Gryganskyi A."/>
            <person name="Culley D."/>
            <person name="Magnuson J.K."/>
            <person name="James T.Y."/>
            <person name="O'Malley M.A."/>
            <person name="Stajich J.E."/>
            <person name="Spatafora J.W."/>
            <person name="Visel A."/>
            <person name="Grigoriev I.V."/>
        </authorList>
    </citation>
    <scope>NUCLEOTIDE SEQUENCE [LARGE SCALE GENOMIC DNA]</scope>
    <source>
        <strain evidence="1 2">CBS 115471</strain>
    </source>
</reference>
<evidence type="ECO:0000313" key="2">
    <source>
        <dbReference type="Proteomes" id="UP000193144"/>
    </source>
</evidence>
<dbReference type="EMBL" id="MCFA01000054">
    <property type="protein sequence ID" value="ORY12095.1"/>
    <property type="molecule type" value="Genomic_DNA"/>
</dbReference>
<dbReference type="AlphaFoldDB" id="A0A1Y1ZQK3"/>
<evidence type="ECO:0000313" key="1">
    <source>
        <dbReference type="EMBL" id="ORY12095.1"/>
    </source>
</evidence>
<comment type="caution">
    <text evidence="1">The sequence shown here is derived from an EMBL/GenBank/DDBJ whole genome shotgun (WGS) entry which is preliminary data.</text>
</comment>
<proteinExistence type="predicted"/>
<keyword evidence="2" id="KW-1185">Reference proteome</keyword>
<sequence length="202" mass="23123">MPGRGRPWWRRRVCGGVGWVLVQWNEVLFDERPEVLAGIGVARPGQEGRHRQFLNTAPTTCNSSHRRINPSPLRCTIHHRRYLLCPARRLSPARPALSSCLRIRGLTAPPAAPLAPSPIVIARHPKYKTRQRPVIQYMLWQIIGARCPSRVRRSLLAIHAHAPMHSFSRGRRLLLLRRERWQGLSRQKIRCKPSLSTLGGYV</sequence>
<organism evidence="1 2">
    <name type="scientific">Clohesyomyces aquaticus</name>
    <dbReference type="NCBI Taxonomy" id="1231657"/>
    <lineage>
        <taxon>Eukaryota</taxon>
        <taxon>Fungi</taxon>
        <taxon>Dikarya</taxon>
        <taxon>Ascomycota</taxon>
        <taxon>Pezizomycotina</taxon>
        <taxon>Dothideomycetes</taxon>
        <taxon>Pleosporomycetidae</taxon>
        <taxon>Pleosporales</taxon>
        <taxon>Lindgomycetaceae</taxon>
        <taxon>Clohesyomyces</taxon>
    </lineage>
</organism>
<dbReference type="Proteomes" id="UP000193144">
    <property type="component" value="Unassembled WGS sequence"/>
</dbReference>